<keyword evidence="7" id="KW-0998">Cell outer membrane</keyword>
<dbReference type="InterPro" id="IPR013783">
    <property type="entry name" value="Ig-like_fold"/>
</dbReference>
<feature type="compositionally biased region" description="Low complexity" evidence="8">
    <location>
        <begin position="28"/>
        <end position="37"/>
    </location>
</feature>
<reference evidence="9 11" key="2">
    <citation type="journal article" date="2017" name="BMC Genomics">
        <title>Genomic analysis of methanogenic archaea reveals a shift towards energy conservation.</title>
        <authorList>
            <person name="Gilmore S.P."/>
            <person name="Henske J.K."/>
            <person name="Sexton J.A."/>
            <person name="Solomon K.V."/>
            <person name="Seppala S."/>
            <person name="Yoo J.I."/>
            <person name="Huyett L.M."/>
            <person name="Pressman A."/>
            <person name="Cogan J.Z."/>
            <person name="Kivenson V."/>
            <person name="Peng X."/>
            <person name="Tan Y."/>
            <person name="Valentine D.L."/>
            <person name="O'Malley M.A."/>
        </authorList>
    </citation>
    <scope>NUCLEOTIDE SEQUENCE [LARGE SCALE GENOMIC DNA]</scope>
    <source>
        <strain evidence="9 11">1R-7</strain>
    </source>
</reference>
<keyword evidence="4" id="KW-0964">Secreted</keyword>
<dbReference type="Proteomes" id="UP000246004">
    <property type="component" value="Unassembled WGS sequence"/>
</dbReference>
<dbReference type="Pfam" id="PF02415">
    <property type="entry name" value="Chlam_PMP"/>
    <property type="match status" value="3"/>
</dbReference>
<evidence type="ECO:0000256" key="8">
    <source>
        <dbReference type="SAM" id="MobiDB-lite"/>
    </source>
</evidence>
<evidence type="ECO:0000313" key="11">
    <source>
        <dbReference type="Proteomes" id="UP000217528"/>
    </source>
</evidence>
<feature type="region of interest" description="Disordered" evidence="8">
    <location>
        <begin position="28"/>
        <end position="64"/>
    </location>
</feature>
<gene>
    <name evidence="10" type="primary">pmpI</name>
    <name evidence="9" type="ORF">ASJ82_02035</name>
    <name evidence="10" type="ORF">MSCUN_01880</name>
</gene>
<evidence type="ECO:0000256" key="1">
    <source>
        <dbReference type="ARBA" id="ARBA00004196"/>
    </source>
</evidence>
<evidence type="ECO:0000256" key="7">
    <source>
        <dbReference type="ARBA" id="ARBA00023237"/>
    </source>
</evidence>
<dbReference type="PANTHER" id="PTHR11319:SF35">
    <property type="entry name" value="OUTER MEMBRANE PROTEIN PMPC-RELATED"/>
    <property type="match status" value="1"/>
</dbReference>
<evidence type="ECO:0000256" key="4">
    <source>
        <dbReference type="ARBA" id="ARBA00022525"/>
    </source>
</evidence>
<protein>
    <submittedName>
        <fullName evidence="10">Putative outer membrane protein PmpI</fullName>
    </submittedName>
</protein>
<dbReference type="InterPro" id="IPR011050">
    <property type="entry name" value="Pectin_lyase_fold/virulence"/>
</dbReference>
<feature type="compositionally biased region" description="Polar residues" evidence="8">
    <location>
        <begin position="42"/>
        <end position="55"/>
    </location>
</feature>
<evidence type="ECO:0000256" key="6">
    <source>
        <dbReference type="ARBA" id="ARBA00023136"/>
    </source>
</evidence>
<evidence type="ECO:0000313" key="10">
    <source>
        <dbReference type="EMBL" id="PWL08921.1"/>
    </source>
</evidence>
<reference evidence="10 12" key="1">
    <citation type="submission" date="2016-04" db="EMBL/GenBank/DDBJ databases">
        <title>Genome sequence of Methanosphaera cuniculi DSM 4103.</title>
        <authorList>
            <person name="Poehlein A."/>
            <person name="Seedorf H."/>
            <person name="Daniel R."/>
        </authorList>
    </citation>
    <scope>NUCLEOTIDE SEQUENCE [LARGE SCALE GENOMIC DNA]</scope>
    <source>
        <strain evidence="10 12">DSM 4103</strain>
    </source>
</reference>
<dbReference type="Gene3D" id="2.160.20.10">
    <property type="entry name" value="Single-stranded right-handed beta-helix, Pectin lyase-like"/>
    <property type="match status" value="1"/>
</dbReference>
<evidence type="ECO:0000313" key="9">
    <source>
        <dbReference type="EMBL" id="PAV07032.1"/>
    </source>
</evidence>
<dbReference type="SUPFAM" id="SSF51126">
    <property type="entry name" value="Pectin lyase-like"/>
    <property type="match status" value="1"/>
</dbReference>
<dbReference type="RefSeq" id="WP_095608954.1">
    <property type="nucleotide sequence ID" value="NZ_LMVN01000023.1"/>
</dbReference>
<comment type="caution">
    <text evidence="9">The sequence shown here is derived from an EMBL/GenBank/DDBJ whole genome shotgun (WGS) entry which is preliminary data.</text>
</comment>
<accession>A0A2A2HC82</accession>
<keyword evidence="5" id="KW-0732">Signal</keyword>
<proteinExistence type="predicted"/>
<evidence type="ECO:0000256" key="2">
    <source>
        <dbReference type="ARBA" id="ARBA00004442"/>
    </source>
</evidence>
<keyword evidence="6" id="KW-0472">Membrane</keyword>
<name>A0A2A2HC82_9EURY</name>
<dbReference type="EMBL" id="LWMS01000005">
    <property type="protein sequence ID" value="PWL08921.1"/>
    <property type="molecule type" value="Genomic_DNA"/>
</dbReference>
<dbReference type="NCBIfam" id="TIGR01376">
    <property type="entry name" value="POMP_repeat"/>
    <property type="match status" value="3"/>
</dbReference>
<dbReference type="GO" id="GO:0005576">
    <property type="term" value="C:extracellular region"/>
    <property type="evidence" value="ECO:0007669"/>
    <property type="project" value="UniProtKB-SubCell"/>
</dbReference>
<evidence type="ECO:0000313" key="12">
    <source>
        <dbReference type="Proteomes" id="UP000246004"/>
    </source>
</evidence>
<organism evidence="9 11">
    <name type="scientific">Methanosphaera cuniculi</name>
    <dbReference type="NCBI Taxonomy" id="1077256"/>
    <lineage>
        <taxon>Archaea</taxon>
        <taxon>Methanobacteriati</taxon>
        <taxon>Methanobacteriota</taxon>
        <taxon>Methanomada group</taxon>
        <taxon>Methanobacteria</taxon>
        <taxon>Methanobacteriales</taxon>
        <taxon>Methanobacteriaceae</taxon>
        <taxon>Methanosphaera</taxon>
    </lineage>
</organism>
<dbReference type="Proteomes" id="UP000217528">
    <property type="component" value="Unassembled WGS sequence"/>
</dbReference>
<keyword evidence="11" id="KW-1185">Reference proteome</keyword>
<dbReference type="PANTHER" id="PTHR11319">
    <property type="entry name" value="G PROTEIN-COUPLED RECEPTOR-RELATED"/>
    <property type="match status" value="1"/>
</dbReference>
<evidence type="ECO:0000256" key="3">
    <source>
        <dbReference type="ARBA" id="ARBA00004613"/>
    </source>
</evidence>
<dbReference type="OrthoDB" id="71431at2157"/>
<dbReference type="AlphaFoldDB" id="A0A2A2HC82"/>
<dbReference type="InterPro" id="IPR003368">
    <property type="entry name" value="POMP_repeat"/>
</dbReference>
<sequence length="833" mass="92639">MNKKFLLIFFCITTILILTTTAAADNTTTTQETSTIHDTIDKTSQLTQENTNTHTPDNEKTNTKYTNKTTKKSINTNTLTQQLIDTQDDNTTITLQKGNYKLDPLQINKNLTIIGENKTQTILTTNSTKSLFNIVNQNTHLNLINITIQDHTSNETPTINNNGILTVDNVIIKNNTCKLRTAKGGAIYNTGNLTVINSEFQENTASWGASIYNFQANTTIENSQFTGDHTYNVGGALYTIRGNMTINNSRIVQNRGVSGAGIYNAFGKLNVNNTLFLKNDAESFYGGAIYSTGIANVENSNFLFNHAQYMGGAITNTNNFTATNCSFESNTAGESGGAIENIAWSNTENGNLTIIMCNFTENSATTANGGAIINLNSTEVLGNYGTITARKCIFDSNTASKKGGAIYNDQYINVEYNIFKNNEADTNNDIYTQDVMIKSIENNWWSQNNPNWKKVGVTPNKWVVMTFTNQTLLLENMQTKTIVTLDSLNDNTKLYDELPLVEVIYISSNATFKENFQTLNKTSINTCIPTNETITAKIDNQRLNLTPTNANITYTLIDNNTKILITYNLPSIINAKTSVKINGKTIFNKQLIKDGKLNLTYTIPVSYANDEYTLTYVINNHGNILNKNDILIIPKRNITMIITTNQTKIQTGDMIQIKADLKLAGIKITTGRVSFKINGKTIQSNVNVINGTATINYQIPDSFRASSKYNITAVYSGDFNKNRCDATQNLKITKQDIHIEDMTPFELMAGSSIRVPIELLDTHNNSIQPSKLCYKINGKTYKTNITTEDGVFYFDYITPTLKTGSSLKQTLTIKVGENRIYNEAIFNITLKIE</sequence>
<evidence type="ECO:0000256" key="5">
    <source>
        <dbReference type="ARBA" id="ARBA00022729"/>
    </source>
</evidence>
<dbReference type="InterPro" id="IPR012334">
    <property type="entry name" value="Pectin_lyas_fold"/>
</dbReference>
<comment type="subcellular location">
    <subcellularLocation>
        <location evidence="1">Cell envelope</location>
    </subcellularLocation>
    <subcellularLocation>
        <location evidence="2">Cell outer membrane</location>
    </subcellularLocation>
    <subcellularLocation>
        <location evidence="3">Secreted</location>
    </subcellularLocation>
</comment>
<dbReference type="Gene3D" id="2.60.40.10">
    <property type="entry name" value="Immunoglobulins"/>
    <property type="match status" value="1"/>
</dbReference>
<dbReference type="EMBL" id="LMVN01000023">
    <property type="protein sequence ID" value="PAV07032.1"/>
    <property type="molecule type" value="Genomic_DNA"/>
</dbReference>